<name>A0A1X1JCF0_STROR</name>
<evidence type="ECO:0000313" key="1">
    <source>
        <dbReference type="EMBL" id="ORO84162.1"/>
    </source>
</evidence>
<dbReference type="AlphaFoldDB" id="A0A1X1JCF0"/>
<dbReference type="Proteomes" id="UP000193064">
    <property type="component" value="Unassembled WGS sequence"/>
</dbReference>
<sequence>MSEIAKFLIKNNLINETYTDYLVRQSKNGLRKEEKNFLVSVLLKDSEELKKIKVLKQDKIYEIFLKLSDHHFSVDNFFNEAIYDYFNKAFADNNEINIKGIEGYFKKIIFLQDTIDPQKIRLNLNSISRILYQKLVYPNEDHLFTKMKSYVLESQISNNINEDVKLLLLILDKKTSSDFSFDLDFAIKTLLERIQNISEETVKQTLEKKLLDLIDKKINNIDNIYRIFNQTNFNKLSIDRKKFYKTLCEKDKIHFNEITFLSTLSILEDKQLDSYEDIYDKLNTKEAKNYILRNLHTTEFIFDYVNDDSQYESDISYLTSNISSFKSIMGAYKNQEYTKDTRISFKLFNPHILWEELTNVASDISKNFYREIFNTLDKDFITEQLNNSSIPLRSFKNLLENYKNSFLNKINIEGLKNEEMKSLIQNSKKTDKRRKNEIRKNELKKYINQHSKIYEIDKSIINRYPIQDLLDIKDSIKNIELYIEILNMRKYSAGNIKNRLAIEKLITELKTKLSNTYNHERYFSQ</sequence>
<gene>
    <name evidence="1" type="ORF">B7705_04405</name>
</gene>
<accession>A0A1X1JCF0</accession>
<evidence type="ECO:0000313" key="2">
    <source>
        <dbReference type="Proteomes" id="UP000193064"/>
    </source>
</evidence>
<organism evidence="1 2">
    <name type="scientific">Streptococcus oralis subsp. dentisani</name>
    <dbReference type="NCBI Taxonomy" id="1458253"/>
    <lineage>
        <taxon>Bacteria</taxon>
        <taxon>Bacillati</taxon>
        <taxon>Bacillota</taxon>
        <taxon>Bacilli</taxon>
        <taxon>Lactobacillales</taxon>
        <taxon>Streptococcaceae</taxon>
        <taxon>Streptococcus</taxon>
    </lineage>
</organism>
<reference evidence="1 2" key="1">
    <citation type="journal article" date="2016" name="Eur. J. Clin. Microbiol. Infect. Dis.">
        <title>Whole genome sequencing as a tool for phylogenetic analysis of clinical strains of Mitis group streptococci.</title>
        <authorList>
            <person name="Rasmussen L.H."/>
            <person name="Dargis R."/>
            <person name="Hojholt K."/>
            <person name="Christensen J.J."/>
            <person name="Skovgaard O."/>
            <person name="Justesen U.S."/>
            <person name="Rosenvinge F.S."/>
            <person name="Moser C."/>
            <person name="Lukjancenko O."/>
            <person name="Rasmussen S."/>
            <person name="Nielsen X.C."/>
        </authorList>
    </citation>
    <scope>NUCLEOTIDE SEQUENCE [LARGE SCALE GENOMIC DNA]</scope>
    <source>
        <strain evidence="1 2">RH_13585_10</strain>
    </source>
</reference>
<proteinExistence type="predicted"/>
<protein>
    <submittedName>
        <fullName evidence="1">Uncharacterized protein</fullName>
    </submittedName>
</protein>
<comment type="caution">
    <text evidence="1">The sequence shown here is derived from an EMBL/GenBank/DDBJ whole genome shotgun (WGS) entry which is preliminary data.</text>
</comment>
<dbReference type="RefSeq" id="WP_084948116.1">
    <property type="nucleotide sequence ID" value="NZ_NCVA01000039.1"/>
</dbReference>
<dbReference type="EMBL" id="NCVA01000039">
    <property type="protein sequence ID" value="ORO84162.1"/>
    <property type="molecule type" value="Genomic_DNA"/>
</dbReference>